<dbReference type="CDD" id="cd02440">
    <property type="entry name" value="AdoMet_MTases"/>
    <property type="match status" value="1"/>
</dbReference>
<feature type="binding site" evidence="7 8">
    <location>
        <position position="107"/>
    </location>
    <ligand>
        <name>S-adenosyl-L-methionine</name>
        <dbReference type="ChEBI" id="CHEBI:59789"/>
    </ligand>
</feature>
<dbReference type="SUPFAM" id="SSF53335">
    <property type="entry name" value="S-adenosyl-L-methionine-dependent methyltransferases"/>
    <property type="match status" value="1"/>
</dbReference>
<sequence>MIQAIDYDSPSFLKTFMDARGMAMQKKFGQNFLVNPSARAKIADGMNLERGMRVWEIGPGLGALTFELLKRGAFVTAFEIDRGFIQVLETVFPDEIAQNRLKIVAGDVLKTWKTEYDSGVKADCLCGNLPYNIAAKIVADTVSESVRFNRCVFTVQKEVGQRMTAKTGSPLYSSFSVLCRWAYDIKPLMDLAAGSFWPRPNVASQVLTFTPAADFPACKSTERFLTLQRALFSSRRKTVKNNLTALYKDAEKAELILKRAGIHPADRAENLSVADILGLADAAYEYESKGHTDEQHG</sequence>
<feature type="binding site" evidence="7 8">
    <location>
        <position position="128"/>
    </location>
    <ligand>
        <name>S-adenosyl-L-methionine</name>
        <dbReference type="ChEBI" id="CHEBI:59789"/>
    </ligand>
</feature>
<dbReference type="Pfam" id="PF00398">
    <property type="entry name" value="RrnaAD"/>
    <property type="match status" value="1"/>
</dbReference>
<keyword evidence="3 7" id="KW-0489">Methyltransferase</keyword>
<evidence type="ECO:0000256" key="1">
    <source>
        <dbReference type="ARBA" id="ARBA00022490"/>
    </source>
</evidence>
<evidence type="ECO:0000256" key="3">
    <source>
        <dbReference type="ARBA" id="ARBA00022603"/>
    </source>
</evidence>
<feature type="binding site" evidence="7 8">
    <location>
        <position position="58"/>
    </location>
    <ligand>
        <name>S-adenosyl-L-methionine</name>
        <dbReference type="ChEBI" id="CHEBI:59789"/>
    </ligand>
</feature>
<dbReference type="AlphaFoldDB" id="S3K170"/>
<comment type="subcellular location">
    <subcellularLocation>
        <location evidence="7">Cytoplasm</location>
    </subcellularLocation>
</comment>
<dbReference type="InterPro" id="IPR011530">
    <property type="entry name" value="rRNA_adenine_dimethylase"/>
</dbReference>
<organism evidence="10 11">
    <name type="scientific">Treponema maltophilum ATCC 51939</name>
    <dbReference type="NCBI Taxonomy" id="1125699"/>
    <lineage>
        <taxon>Bacteria</taxon>
        <taxon>Pseudomonadati</taxon>
        <taxon>Spirochaetota</taxon>
        <taxon>Spirochaetia</taxon>
        <taxon>Spirochaetales</taxon>
        <taxon>Treponemataceae</taxon>
        <taxon>Treponema</taxon>
    </lineage>
</organism>
<keyword evidence="11" id="KW-1185">Reference proteome</keyword>
<reference evidence="10 11" key="1">
    <citation type="submission" date="2013-04" db="EMBL/GenBank/DDBJ databases">
        <title>The Genome Sequence of Treponema maltophilum ATCC 51939.</title>
        <authorList>
            <consortium name="The Broad Institute Genomics Platform"/>
            <person name="Earl A."/>
            <person name="Ward D."/>
            <person name="Feldgarden M."/>
            <person name="Gevers D."/>
            <person name="Leonetti C."/>
            <person name="Blanton J.M."/>
            <person name="Dewhirst F.E."/>
            <person name="Izard J."/>
            <person name="Walker B."/>
            <person name="Young S."/>
            <person name="Zeng Q."/>
            <person name="Gargeya S."/>
            <person name="Fitzgerald M."/>
            <person name="Haas B."/>
            <person name="Abouelleil A."/>
            <person name="Allen A.W."/>
            <person name="Alvarado L."/>
            <person name="Arachchi H.M."/>
            <person name="Berlin A.M."/>
            <person name="Chapman S.B."/>
            <person name="Gainer-Dewar J."/>
            <person name="Goldberg J."/>
            <person name="Griggs A."/>
            <person name="Gujja S."/>
            <person name="Hansen M."/>
            <person name="Howarth C."/>
            <person name="Imamovic A."/>
            <person name="Ireland A."/>
            <person name="Larimer J."/>
            <person name="McCowan C."/>
            <person name="Murphy C."/>
            <person name="Pearson M."/>
            <person name="Poon T.W."/>
            <person name="Priest M."/>
            <person name="Roberts A."/>
            <person name="Saif S."/>
            <person name="Shea T."/>
            <person name="Sisk P."/>
            <person name="Sykes S."/>
            <person name="Wortman J."/>
            <person name="Nusbaum C."/>
            <person name="Birren B."/>
        </authorList>
    </citation>
    <scope>NUCLEOTIDE SEQUENCE [LARGE SCALE GENOMIC DNA]</scope>
    <source>
        <strain evidence="10 11">ATCC 51939</strain>
    </source>
</reference>
<gene>
    <name evidence="7" type="primary">rsmA</name>
    <name evidence="7" type="synonym">ksgA</name>
    <name evidence="10" type="ORF">HMPREF9194_00933</name>
</gene>
<dbReference type="HOGENOM" id="CLU_041220_0_2_12"/>
<dbReference type="SMART" id="SM00650">
    <property type="entry name" value="rADc"/>
    <property type="match status" value="1"/>
</dbReference>
<dbReference type="RefSeq" id="WP_016525227.1">
    <property type="nucleotide sequence ID" value="NZ_KE332518.1"/>
</dbReference>
<evidence type="ECO:0000256" key="4">
    <source>
        <dbReference type="ARBA" id="ARBA00022679"/>
    </source>
</evidence>
<dbReference type="Proteomes" id="UP000014541">
    <property type="component" value="Unassembled WGS sequence"/>
</dbReference>
<dbReference type="EC" id="2.1.1.182" evidence="7"/>
<feature type="binding site" evidence="7 8">
    <location>
        <position position="79"/>
    </location>
    <ligand>
        <name>S-adenosyl-L-methionine</name>
        <dbReference type="ChEBI" id="CHEBI:59789"/>
    </ligand>
</feature>
<dbReference type="Gene3D" id="1.10.8.100">
    <property type="entry name" value="Ribosomal RNA adenine dimethylase-like, domain 2"/>
    <property type="match status" value="1"/>
</dbReference>
<dbReference type="PROSITE" id="PS01131">
    <property type="entry name" value="RRNA_A_DIMETH"/>
    <property type="match status" value="1"/>
</dbReference>
<dbReference type="STRING" id="1125699.HMPREF9194_00933"/>
<accession>S3K170</accession>
<evidence type="ECO:0000256" key="7">
    <source>
        <dbReference type="HAMAP-Rule" id="MF_00607"/>
    </source>
</evidence>
<keyword evidence="6 7" id="KW-0694">RNA-binding</keyword>
<evidence type="ECO:0000313" key="11">
    <source>
        <dbReference type="Proteomes" id="UP000014541"/>
    </source>
</evidence>
<dbReference type="PANTHER" id="PTHR11727">
    <property type="entry name" value="DIMETHYLADENOSINE TRANSFERASE"/>
    <property type="match status" value="1"/>
</dbReference>
<comment type="function">
    <text evidence="7">Specifically dimethylates two adjacent adenosines (A1518 and A1519) in the loop of a conserved hairpin near the 3'-end of 16S rRNA in the 30S particle. May play a critical role in biogenesis of 30S subunits.</text>
</comment>
<dbReference type="GO" id="GO:0003723">
    <property type="term" value="F:RNA binding"/>
    <property type="evidence" value="ECO:0007669"/>
    <property type="project" value="UniProtKB-UniRule"/>
</dbReference>
<evidence type="ECO:0000259" key="9">
    <source>
        <dbReference type="SMART" id="SM00650"/>
    </source>
</evidence>
<dbReference type="PROSITE" id="PS51689">
    <property type="entry name" value="SAM_RNA_A_N6_MT"/>
    <property type="match status" value="1"/>
</dbReference>
<keyword evidence="4 7" id="KW-0808">Transferase</keyword>
<dbReference type="InterPro" id="IPR020598">
    <property type="entry name" value="rRNA_Ade_methylase_Trfase_N"/>
</dbReference>
<keyword evidence="1 7" id="KW-0963">Cytoplasm</keyword>
<protein>
    <recommendedName>
        <fullName evidence="7">Ribosomal RNA small subunit methyltransferase A</fullName>
        <ecNumber evidence="7">2.1.1.182</ecNumber>
    </recommendedName>
    <alternativeName>
        <fullName evidence="7">16S rRNA (adenine(1518)-N(6)/adenine(1519)-N(6))-dimethyltransferase</fullName>
    </alternativeName>
    <alternativeName>
        <fullName evidence="7">16S rRNA dimethyladenosine transferase</fullName>
    </alternativeName>
    <alternativeName>
        <fullName evidence="7">16S rRNA dimethylase</fullName>
    </alternativeName>
    <alternativeName>
        <fullName evidence="7">S-adenosylmethionine-6-N', N'-adenosyl(rRNA) dimethyltransferase</fullName>
    </alternativeName>
</protein>
<keyword evidence="5 7" id="KW-0949">S-adenosyl-L-methionine</keyword>
<dbReference type="HAMAP" id="MF_00607">
    <property type="entry name" value="16SrRNA_methyltr_A"/>
    <property type="match status" value="1"/>
</dbReference>
<comment type="similarity">
    <text evidence="7">Belongs to the class I-like SAM-binding methyltransferase superfamily. rRNA adenine N(6)-methyltransferase family. RsmA subfamily.</text>
</comment>
<dbReference type="PATRIC" id="fig|1125699.3.peg.955"/>
<dbReference type="PANTHER" id="PTHR11727:SF7">
    <property type="entry name" value="DIMETHYLADENOSINE TRANSFERASE-RELATED"/>
    <property type="match status" value="1"/>
</dbReference>
<keyword evidence="2 7" id="KW-0698">rRNA processing</keyword>
<dbReference type="EMBL" id="ATFF01000006">
    <property type="protein sequence ID" value="EPF30616.1"/>
    <property type="molecule type" value="Genomic_DNA"/>
</dbReference>
<dbReference type="InterPro" id="IPR020596">
    <property type="entry name" value="rRNA_Ade_Mease_Trfase_CS"/>
</dbReference>
<dbReference type="GO" id="GO:0005829">
    <property type="term" value="C:cytosol"/>
    <property type="evidence" value="ECO:0007669"/>
    <property type="project" value="TreeGrafter"/>
</dbReference>
<dbReference type="GO" id="GO:0052908">
    <property type="term" value="F:16S rRNA (adenine(1518)-N(6)/adenine(1519)-N(6))-dimethyltransferase activity"/>
    <property type="evidence" value="ECO:0007669"/>
    <property type="project" value="UniProtKB-EC"/>
</dbReference>
<evidence type="ECO:0000256" key="8">
    <source>
        <dbReference type="PROSITE-ProRule" id="PRU01026"/>
    </source>
</evidence>
<dbReference type="InterPro" id="IPR001737">
    <property type="entry name" value="KsgA/Erm"/>
</dbReference>
<evidence type="ECO:0000313" key="10">
    <source>
        <dbReference type="EMBL" id="EPF30616.1"/>
    </source>
</evidence>
<proteinExistence type="inferred from homology"/>
<dbReference type="Gene3D" id="3.40.50.150">
    <property type="entry name" value="Vaccinia Virus protein VP39"/>
    <property type="match status" value="1"/>
</dbReference>
<comment type="catalytic activity">
    <reaction evidence="7">
        <text>adenosine(1518)/adenosine(1519) in 16S rRNA + 4 S-adenosyl-L-methionine = N(6)-dimethyladenosine(1518)/N(6)-dimethyladenosine(1519) in 16S rRNA + 4 S-adenosyl-L-homocysteine + 4 H(+)</text>
        <dbReference type="Rhea" id="RHEA:19609"/>
        <dbReference type="Rhea" id="RHEA-COMP:10232"/>
        <dbReference type="Rhea" id="RHEA-COMP:10233"/>
        <dbReference type="ChEBI" id="CHEBI:15378"/>
        <dbReference type="ChEBI" id="CHEBI:57856"/>
        <dbReference type="ChEBI" id="CHEBI:59789"/>
        <dbReference type="ChEBI" id="CHEBI:74411"/>
        <dbReference type="ChEBI" id="CHEBI:74493"/>
        <dbReference type="EC" id="2.1.1.182"/>
    </reaction>
</comment>
<evidence type="ECO:0000256" key="2">
    <source>
        <dbReference type="ARBA" id="ARBA00022552"/>
    </source>
</evidence>
<feature type="domain" description="Ribosomal RNA adenine methylase transferase N-terminal" evidence="9">
    <location>
        <begin position="38"/>
        <end position="213"/>
    </location>
</feature>
<dbReference type="eggNOG" id="COG0030">
    <property type="taxonomic scope" value="Bacteria"/>
</dbReference>
<name>S3K170_TREMA</name>
<feature type="binding site" evidence="7 8">
    <location>
        <position position="31"/>
    </location>
    <ligand>
        <name>S-adenosyl-L-methionine</name>
        <dbReference type="ChEBI" id="CHEBI:59789"/>
    </ligand>
</feature>
<dbReference type="InterPro" id="IPR029063">
    <property type="entry name" value="SAM-dependent_MTases_sf"/>
</dbReference>
<dbReference type="NCBIfam" id="TIGR00755">
    <property type="entry name" value="ksgA"/>
    <property type="match status" value="1"/>
</dbReference>
<evidence type="ECO:0000256" key="5">
    <source>
        <dbReference type="ARBA" id="ARBA00022691"/>
    </source>
</evidence>
<comment type="caution">
    <text evidence="10">The sequence shown here is derived from an EMBL/GenBank/DDBJ whole genome shotgun (WGS) entry which is preliminary data.</text>
</comment>
<evidence type="ECO:0000256" key="6">
    <source>
        <dbReference type="ARBA" id="ARBA00022884"/>
    </source>
</evidence>
<dbReference type="InterPro" id="IPR023165">
    <property type="entry name" value="rRNA_Ade_diMease-like_C"/>
</dbReference>
<feature type="binding site" evidence="7 8">
    <location>
        <position position="33"/>
    </location>
    <ligand>
        <name>S-adenosyl-L-methionine</name>
        <dbReference type="ChEBI" id="CHEBI:59789"/>
    </ligand>
</feature>